<dbReference type="Proteomes" id="UP000235826">
    <property type="component" value="Chromosome"/>
</dbReference>
<dbReference type="Gene3D" id="2.60.40.10">
    <property type="entry name" value="Immunoglobulins"/>
    <property type="match status" value="1"/>
</dbReference>
<dbReference type="AlphaFoldDB" id="A0A2K9PVT4"/>
<dbReference type="Pfam" id="PF07610">
    <property type="entry name" value="DUF1573"/>
    <property type="match status" value="1"/>
</dbReference>
<dbReference type="InterPro" id="IPR011467">
    <property type="entry name" value="DUF1573"/>
</dbReference>
<name>A0A2K9PVT4_9FLAO</name>
<evidence type="ECO:0008006" key="3">
    <source>
        <dbReference type="Google" id="ProtNLM"/>
    </source>
</evidence>
<accession>A0A2K9PVT4</accession>
<evidence type="ECO:0000313" key="2">
    <source>
        <dbReference type="Proteomes" id="UP000235826"/>
    </source>
</evidence>
<organism evidence="1 2">
    <name type="scientific">Flavivirga eckloniae</name>
    <dbReference type="NCBI Taxonomy" id="1803846"/>
    <lineage>
        <taxon>Bacteria</taxon>
        <taxon>Pseudomonadati</taxon>
        <taxon>Bacteroidota</taxon>
        <taxon>Flavobacteriia</taxon>
        <taxon>Flavobacteriales</taxon>
        <taxon>Flavobacteriaceae</taxon>
        <taxon>Flavivirga</taxon>
    </lineage>
</organism>
<reference evidence="1 2" key="1">
    <citation type="submission" date="2018-01" db="EMBL/GenBank/DDBJ databases">
        <title>Complete genome sequence of Flavivirga eckloniae ECD14 isolated from seaweed Ecklonia cava.</title>
        <authorList>
            <person name="Lee J.H."/>
            <person name="Baik K.S."/>
            <person name="Seong C.N."/>
        </authorList>
    </citation>
    <scope>NUCLEOTIDE SEQUENCE [LARGE SCALE GENOMIC DNA]</scope>
    <source>
        <strain evidence="1 2">ECD14</strain>
    </source>
</reference>
<dbReference type="PANTHER" id="PTHR37833:SF1">
    <property type="entry name" value="SIGNAL PEPTIDE PROTEIN"/>
    <property type="match status" value="1"/>
</dbReference>
<keyword evidence="2" id="KW-1185">Reference proteome</keyword>
<dbReference type="KEGG" id="fek:C1H87_21645"/>
<dbReference type="RefSeq" id="WP_102757817.1">
    <property type="nucleotide sequence ID" value="NZ_CP025791.1"/>
</dbReference>
<dbReference type="OrthoDB" id="1466304at2"/>
<evidence type="ECO:0000313" key="1">
    <source>
        <dbReference type="EMBL" id="AUP81174.1"/>
    </source>
</evidence>
<dbReference type="EMBL" id="CP025791">
    <property type="protein sequence ID" value="AUP81174.1"/>
    <property type="molecule type" value="Genomic_DNA"/>
</dbReference>
<proteinExistence type="predicted"/>
<sequence>MKIILFLCLLPVLIWGQTKDNIDLIELEIKNRKYNFGNVKQDTLISKTFILKNVSKKDIALNMSSTSCICTEAKLNKNKLAPNEEAKLIMKFDTTGKIGESKVYAIIDSNTEQQFYRFLIFGNVIKKE</sequence>
<gene>
    <name evidence="1" type="ORF">C1H87_21645</name>
</gene>
<dbReference type="PANTHER" id="PTHR37833">
    <property type="entry name" value="LIPOPROTEIN-RELATED"/>
    <property type="match status" value="1"/>
</dbReference>
<dbReference type="InterPro" id="IPR013783">
    <property type="entry name" value="Ig-like_fold"/>
</dbReference>
<protein>
    <recommendedName>
        <fullName evidence="3">DUF1573 domain-containing protein</fullName>
    </recommendedName>
</protein>